<name>A0A8A3NT88_9HELO</name>
<sequence length="234" mass="24914">MHFFSESNAQPDQASPQRKPEHRDMHRSTHFRKEGDPSTLTPPNHPPTNSPALKIPRIQSLGPLPPFTQQIIRRRHRVKDARAIPPHAPQVKRPLHGEEAAQIHGFQRVELANGPDEGETLAHAAAVQMRVHAGRDVGGEEDGDAADAGGDVGEALQERDPGVQLGERVLVTEGVAERVAESGEGDDAPEVLGGVQVEVRYCVCVFGADFVEPGGEGGGVGDGAVGVWVMGGRG</sequence>
<evidence type="ECO:0000313" key="3">
    <source>
        <dbReference type="Proteomes" id="UP000672032"/>
    </source>
</evidence>
<feature type="compositionally biased region" description="Polar residues" evidence="1">
    <location>
        <begin position="1"/>
        <end position="16"/>
    </location>
</feature>
<feature type="compositionally biased region" description="Basic and acidic residues" evidence="1">
    <location>
        <begin position="18"/>
        <end position="36"/>
    </location>
</feature>
<feature type="region of interest" description="Disordered" evidence="1">
    <location>
        <begin position="136"/>
        <end position="164"/>
    </location>
</feature>
<dbReference type="Proteomes" id="UP000672032">
    <property type="component" value="Chromosome 1"/>
</dbReference>
<dbReference type="EMBL" id="CP063405">
    <property type="protein sequence ID" value="QSZ28915.1"/>
    <property type="molecule type" value="Genomic_DNA"/>
</dbReference>
<keyword evidence="3" id="KW-1185">Reference proteome</keyword>
<feature type="region of interest" description="Disordered" evidence="1">
    <location>
        <begin position="1"/>
        <end position="64"/>
    </location>
</feature>
<feature type="compositionally biased region" description="Low complexity" evidence="1">
    <location>
        <begin position="146"/>
        <end position="155"/>
    </location>
</feature>
<organism evidence="2 3">
    <name type="scientific">Monilinia vaccinii-corymbosi</name>
    <dbReference type="NCBI Taxonomy" id="61207"/>
    <lineage>
        <taxon>Eukaryota</taxon>
        <taxon>Fungi</taxon>
        <taxon>Dikarya</taxon>
        <taxon>Ascomycota</taxon>
        <taxon>Pezizomycotina</taxon>
        <taxon>Leotiomycetes</taxon>
        <taxon>Helotiales</taxon>
        <taxon>Sclerotiniaceae</taxon>
        <taxon>Monilinia</taxon>
    </lineage>
</organism>
<dbReference type="AlphaFoldDB" id="A0A8A3NT88"/>
<gene>
    <name evidence="2" type="ORF">DSL72_003421</name>
</gene>
<evidence type="ECO:0000256" key="1">
    <source>
        <dbReference type="SAM" id="MobiDB-lite"/>
    </source>
</evidence>
<protein>
    <submittedName>
        <fullName evidence="2">Uncharacterized protein</fullName>
    </submittedName>
</protein>
<accession>A0A8A3NT88</accession>
<evidence type="ECO:0000313" key="2">
    <source>
        <dbReference type="EMBL" id="QSZ28915.1"/>
    </source>
</evidence>
<proteinExistence type="predicted"/>
<reference evidence="2" key="1">
    <citation type="submission" date="2020-10" db="EMBL/GenBank/DDBJ databases">
        <title>Genome Sequence of Monilinia vaccinii-corymbosi Sheds Light on Mummy Berry Disease Infection of Blueberry and Mating Type.</title>
        <authorList>
            <person name="Yow A.G."/>
            <person name="Zhang Y."/>
            <person name="Bansal K."/>
            <person name="Eacker S.M."/>
            <person name="Sullivan S."/>
            <person name="Liachko I."/>
            <person name="Cubeta M.A."/>
            <person name="Rollins J.A."/>
            <person name="Ashrafi H."/>
        </authorList>
    </citation>
    <scope>NUCLEOTIDE SEQUENCE</scope>
    <source>
        <strain evidence="2">RL-1</strain>
    </source>
</reference>